<evidence type="ECO:0000313" key="10">
    <source>
        <dbReference type="Proteomes" id="UP000616724"/>
    </source>
</evidence>
<dbReference type="GO" id="GO:0003677">
    <property type="term" value="F:DNA binding"/>
    <property type="evidence" value="ECO:0007669"/>
    <property type="project" value="UniProtKB-UniRule"/>
</dbReference>
<dbReference type="InterPro" id="IPR003395">
    <property type="entry name" value="RecF/RecN/SMC_N"/>
</dbReference>
<evidence type="ECO:0000256" key="7">
    <source>
        <dbReference type="HAMAP-Rule" id="MF_01894"/>
    </source>
</evidence>
<dbReference type="SUPFAM" id="SSF75553">
    <property type="entry name" value="Smc hinge domain"/>
    <property type="match status" value="1"/>
</dbReference>
<feature type="coiled-coil region" evidence="7">
    <location>
        <begin position="681"/>
        <end position="708"/>
    </location>
</feature>
<keyword evidence="2 7" id="KW-0963">Cytoplasm</keyword>
<feature type="coiled-coil region" evidence="7">
    <location>
        <begin position="329"/>
        <end position="511"/>
    </location>
</feature>
<dbReference type="AlphaFoldDB" id="A0A8J3RRP3"/>
<dbReference type="Proteomes" id="UP000616724">
    <property type="component" value="Unassembled WGS sequence"/>
</dbReference>
<dbReference type="Gene3D" id="1.20.1060.20">
    <property type="match status" value="1"/>
</dbReference>
<dbReference type="GO" id="GO:0005737">
    <property type="term" value="C:cytoplasm"/>
    <property type="evidence" value="ECO:0007669"/>
    <property type="project" value="UniProtKB-SubCell"/>
</dbReference>
<comment type="subcellular location">
    <subcellularLocation>
        <location evidence="1 7">Cytoplasm</location>
    </subcellularLocation>
</comment>
<evidence type="ECO:0000256" key="1">
    <source>
        <dbReference type="ARBA" id="ARBA00004496"/>
    </source>
</evidence>
<dbReference type="InterPro" id="IPR027417">
    <property type="entry name" value="P-loop_NTPase"/>
</dbReference>
<dbReference type="GO" id="GO:0007059">
    <property type="term" value="P:chromosome segregation"/>
    <property type="evidence" value="ECO:0007669"/>
    <property type="project" value="UniProtKB-UniRule"/>
</dbReference>
<dbReference type="GO" id="GO:0007062">
    <property type="term" value="P:sister chromatid cohesion"/>
    <property type="evidence" value="ECO:0007669"/>
    <property type="project" value="InterPro"/>
</dbReference>
<feature type="coiled-coil region" evidence="7">
    <location>
        <begin position="167"/>
        <end position="201"/>
    </location>
</feature>
<keyword evidence="6 7" id="KW-0238">DNA-binding</keyword>
<dbReference type="EMBL" id="BOOH01000042">
    <property type="protein sequence ID" value="GIH78642.1"/>
    <property type="molecule type" value="Genomic_DNA"/>
</dbReference>
<dbReference type="RefSeq" id="WP_203893143.1">
    <property type="nucleotide sequence ID" value="NZ_BOOH01000042.1"/>
</dbReference>
<evidence type="ECO:0000259" key="8">
    <source>
        <dbReference type="SMART" id="SM00968"/>
    </source>
</evidence>
<keyword evidence="5 7" id="KW-0175">Coiled coil</keyword>
<comment type="subunit">
    <text evidence="7">Homodimer.</text>
</comment>
<dbReference type="Gene3D" id="3.30.70.1620">
    <property type="match status" value="1"/>
</dbReference>
<keyword evidence="4 7" id="KW-0067">ATP-binding</keyword>
<comment type="caution">
    <text evidence="9">The sequence shown here is derived from an EMBL/GenBank/DDBJ whole genome shotgun (WGS) entry which is preliminary data.</text>
</comment>
<feature type="coiled-coil region" evidence="7">
    <location>
        <begin position="765"/>
        <end position="820"/>
    </location>
</feature>
<reference evidence="9 10" key="1">
    <citation type="submission" date="2021-01" db="EMBL/GenBank/DDBJ databases">
        <title>Whole genome shotgun sequence of Planobispora longispora NBRC 13918.</title>
        <authorList>
            <person name="Komaki H."/>
            <person name="Tamura T."/>
        </authorList>
    </citation>
    <scope>NUCLEOTIDE SEQUENCE [LARGE SCALE GENOMIC DNA]</scope>
    <source>
        <strain evidence="9 10">NBRC 13918</strain>
    </source>
</reference>
<evidence type="ECO:0000256" key="4">
    <source>
        <dbReference type="ARBA" id="ARBA00022840"/>
    </source>
</evidence>
<dbReference type="SMART" id="SM00968">
    <property type="entry name" value="SMC_hinge"/>
    <property type="match status" value="1"/>
</dbReference>
<dbReference type="InterPro" id="IPR036277">
    <property type="entry name" value="SMC_hinge_sf"/>
</dbReference>
<keyword evidence="10" id="KW-1185">Reference proteome</keyword>
<accession>A0A8J3RRP3</accession>
<dbReference type="GO" id="GO:0016887">
    <property type="term" value="F:ATP hydrolysis activity"/>
    <property type="evidence" value="ECO:0007669"/>
    <property type="project" value="InterPro"/>
</dbReference>
<feature type="domain" description="SMC hinge" evidence="8">
    <location>
        <begin position="538"/>
        <end position="650"/>
    </location>
</feature>
<comment type="similarity">
    <text evidence="7">Belongs to the SMC family.</text>
</comment>
<evidence type="ECO:0000313" key="9">
    <source>
        <dbReference type="EMBL" id="GIH78642.1"/>
    </source>
</evidence>
<dbReference type="SUPFAM" id="SSF52540">
    <property type="entry name" value="P-loop containing nucleoside triphosphate hydrolases"/>
    <property type="match status" value="1"/>
</dbReference>
<dbReference type="GO" id="GO:0005524">
    <property type="term" value="F:ATP binding"/>
    <property type="evidence" value="ECO:0007669"/>
    <property type="project" value="UniProtKB-UniRule"/>
</dbReference>
<dbReference type="GO" id="GO:0030261">
    <property type="term" value="P:chromosome condensation"/>
    <property type="evidence" value="ECO:0007669"/>
    <property type="project" value="InterPro"/>
</dbReference>
<evidence type="ECO:0000256" key="6">
    <source>
        <dbReference type="ARBA" id="ARBA00023125"/>
    </source>
</evidence>
<dbReference type="Pfam" id="PF06470">
    <property type="entry name" value="SMC_hinge"/>
    <property type="match status" value="1"/>
</dbReference>
<feature type="binding site" evidence="7">
    <location>
        <begin position="32"/>
        <end position="39"/>
    </location>
    <ligand>
        <name>ATP</name>
        <dbReference type="ChEBI" id="CHEBI:30616"/>
    </ligand>
</feature>
<dbReference type="FunFam" id="3.40.50.300:FF:000984">
    <property type="entry name" value="Chromosome partition protein Smc"/>
    <property type="match status" value="1"/>
</dbReference>
<dbReference type="CDD" id="cd03278">
    <property type="entry name" value="ABC_SMC_barmotin"/>
    <property type="match status" value="1"/>
</dbReference>
<dbReference type="PANTHER" id="PTHR43977">
    <property type="entry name" value="STRUCTURAL MAINTENANCE OF CHROMOSOMES PROTEIN 3"/>
    <property type="match status" value="1"/>
</dbReference>
<organism evidence="9 10">
    <name type="scientific">Planobispora longispora</name>
    <dbReference type="NCBI Taxonomy" id="28887"/>
    <lineage>
        <taxon>Bacteria</taxon>
        <taxon>Bacillati</taxon>
        <taxon>Actinomycetota</taxon>
        <taxon>Actinomycetes</taxon>
        <taxon>Streptosporangiales</taxon>
        <taxon>Streptosporangiaceae</taxon>
        <taxon>Planobispora</taxon>
    </lineage>
</organism>
<dbReference type="GO" id="GO:0006260">
    <property type="term" value="P:DNA replication"/>
    <property type="evidence" value="ECO:0007669"/>
    <property type="project" value="UniProtKB-UniRule"/>
</dbReference>
<comment type="domain">
    <text evidence="7">Contains large globular domains required for ATP hydrolysis at each terminus and a third globular domain forming a flexible hinge near the middle of the molecule. These domains are separated by coiled-coil structures.</text>
</comment>
<evidence type="ECO:0000256" key="3">
    <source>
        <dbReference type="ARBA" id="ARBA00022741"/>
    </source>
</evidence>
<dbReference type="NCBIfam" id="TIGR02168">
    <property type="entry name" value="SMC_prok_B"/>
    <property type="match status" value="1"/>
</dbReference>
<gene>
    <name evidence="7 9" type="primary">smc</name>
    <name evidence="9" type="ORF">Plo01_50710</name>
</gene>
<dbReference type="GO" id="GO:0005694">
    <property type="term" value="C:chromosome"/>
    <property type="evidence" value="ECO:0007669"/>
    <property type="project" value="InterPro"/>
</dbReference>
<dbReference type="InterPro" id="IPR010935">
    <property type="entry name" value="SMC_hinge"/>
</dbReference>
<dbReference type="PIRSF" id="PIRSF005719">
    <property type="entry name" value="SMC"/>
    <property type="match status" value="1"/>
</dbReference>
<comment type="function">
    <text evidence="7">Required for chromosome condensation and partitioning.</text>
</comment>
<proteinExistence type="inferred from homology"/>
<dbReference type="HAMAP" id="MF_01894">
    <property type="entry name" value="Smc_prok"/>
    <property type="match status" value="1"/>
</dbReference>
<dbReference type="Gene3D" id="3.40.50.300">
    <property type="entry name" value="P-loop containing nucleotide triphosphate hydrolases"/>
    <property type="match status" value="2"/>
</dbReference>
<dbReference type="InterPro" id="IPR024704">
    <property type="entry name" value="SMC"/>
</dbReference>
<protein>
    <recommendedName>
        <fullName evidence="7">Chromosome partition protein Smc</fullName>
    </recommendedName>
</protein>
<sequence length="1228" mass="131721">MYLKTLTLRGFKSFASATTLRFEPGITAVVGPNGSGKSNVVDALAWVMGEHSAKSLRGGKMEDVIFAGTSSRAPLGRAEVTLTIDNSDGALPIDYTEVTISRLMFRGGQSEYAINGDTCRLLDIQELLSDSGIGREMHVIVGQGQLDQVLHAGPEDRRSFIEEAAGVLKHRKRKEKALRKLDAMQANLTRVQDLVTELRRQLKPLGRQAEIARKAAVIQADLRDARLRLLADDVLTLRTALEREAADEAAVLARRRAVEEELERSQHGEAELEAAEAEAQPRLTAAQEAYFRLSSLRERLRGLAGLAAERRRNAADAAVERRGRDPEDYEREAEEVREQEQVLEELLAGERETLAHAVARRSEAESALAAEERRLSAEARAAADRREGLARLRGQAGAVRSRAEAAEEEIGRLARSLAAAEQRAGRAEAEHAAQELAEPDGDPVLAEELEIALAAVDSARQAVEAAKAVVEEAKGAVAGPNAALGAARAALSAARAADQKAQRQVAALEARFEALQLGLSRGADGGAALLAADGGTVTGVLGPVAAMMSVRPGAEAAVAAVLGAAAEAVAVESLQSAVDAVEFLRAREGGRADLVISAASPPPPPGPVPVPGAEWAADLVTVPAELRAAAARLLAGVLVVDDLQAARKVVEQWPELRAVTRSGDLIADHAAAGGGSAGGSAIQMRAALDEAVADLEQARRAAEEAAVVMGEAARAEGEAQLAVEAAQAGVGEAQTGVQTAQGGVNAAQAALDAVRARQRDADQRIAAATRRLAQLGAAATAARDECARLAEGVRAAEEARGRSLAELAELQERLAAAERAGELEAEPTTEIRDELAEVCAAARQDEMEARLAVRTAEERVKGIAGRADALTRAAEREREERARAARLRERRRRQARVAEAVLRGAEAAQRALETSLARAAAERDEAEQERGRIDAALKAMRLKVRELSAELDKLVNRAHGSEVARTEQRLRLEQLQARAVEEYGVEPEILIAEYGPAEPVPALDGEPVPYVRAEQEKRARAAERQMAQLGKVNPLALEEFAALEERHAFLTSQLEDLKKTRRDLLLVVKEVDDRVEQVFAAAYEDVAREFQTIFSRVFPGGEGRLVLTDPENMLTTGVEVEARPPGKKVKRLSLLSGGERSLTAVAFLVSIFKARPSPFYVMDEVEAALDDTNTQRLLTLFEELRQTSQIIIITHQKRTMEIADALYGVSMRGDGVSQVISQRLRESV</sequence>
<keyword evidence="3 7" id="KW-0547">Nucleotide-binding</keyword>
<dbReference type="FunFam" id="3.40.50.300:FF:000901">
    <property type="entry name" value="Chromosome partition protein Smc"/>
    <property type="match status" value="1"/>
</dbReference>
<dbReference type="Pfam" id="PF02463">
    <property type="entry name" value="SMC_N"/>
    <property type="match status" value="1"/>
</dbReference>
<evidence type="ECO:0000256" key="5">
    <source>
        <dbReference type="ARBA" id="ARBA00023054"/>
    </source>
</evidence>
<evidence type="ECO:0000256" key="2">
    <source>
        <dbReference type="ARBA" id="ARBA00022490"/>
    </source>
</evidence>
<name>A0A8J3RRP3_9ACTN</name>
<feature type="coiled-coil region" evidence="7">
    <location>
        <begin position="1012"/>
        <end position="1074"/>
    </location>
</feature>
<feature type="coiled-coil region" evidence="7">
    <location>
        <begin position="867"/>
        <end position="957"/>
    </location>
</feature>
<dbReference type="InterPro" id="IPR011890">
    <property type="entry name" value="SMC_prok"/>
</dbReference>